<dbReference type="InterPro" id="IPR011050">
    <property type="entry name" value="Pectin_lyase_fold/virulence"/>
</dbReference>
<dbReference type="EMBL" id="FMSV02000512">
    <property type="protein sequence ID" value="SEH06984.1"/>
    <property type="molecule type" value="Genomic_DNA"/>
</dbReference>
<evidence type="ECO:0000313" key="4">
    <source>
        <dbReference type="Proteomes" id="UP000236724"/>
    </source>
</evidence>
<proteinExistence type="predicted"/>
<keyword evidence="4" id="KW-1185">Reference proteome</keyword>
<sequence length="743" mass="78510">MNIFKKIICIVGLYYLNILCTAMADIILDGSVGQQLNLEGPDYHIPAQAGIHKGENLFHSFADFSLQREERAVFQDSPNIVNIISRVTGGKTSWVHGQIQAPAHLYLFNPAGIFFGDGASLDIDGSFYVSTADYLNLGQNQGVVFSDLEKASIFTQAIPSAFGFISESIAPLQIEQADLQLNIGEHLLLAAGGLDMQDSHLIAKSGIISLLSVAGRGELALSKTDNSSVQSWGKIYVSDNSSTDIANTRFTANLHISNPEQTVHSAGRLEIRAGEVLLDNAYVFADTLGEANGQGIYLQADRLLMQNEARLTADVAFKPEIQGRASVAQGGEIQIKTHTLEVNGGSQISAAAYIGSGGNINIQAENLIIKGRSSIHSGIFSNAINSGLGGDISIQTQSLNLLGGGQIRVETQGSGQAGSILIESDNLNINGTKTVLVAATLGNGDAGKIDIHTNNLNLSNEGQIITGSGNNQYLNGSGKGGSLYIKTNKKLQISGADTGLFNNTFTSGAGGITQISAKEILLEHGASIETGSRNSGHAGDILLATENLEMYEGGFISSASLDPATGDAGSINIITGDSIYLKNSRLHTSATQADGGDIHLSSPSYLYLENSEISTSVSTEYGDGGNINLSPKFIVIDNSDIIAQAYEGQGGNIDITTTGMFHFSPEISNNIDASSALGINGVVDISAPEVDLSSMLQFLTPDFLSNELMQTCTSHTLEDSSRLIVTHHKIQLLPNELKNISTE</sequence>
<reference evidence="3 4" key="1">
    <citation type="submission" date="2016-10" db="EMBL/GenBank/DDBJ databases">
        <authorList>
            <person name="de Groot N.N."/>
        </authorList>
    </citation>
    <scope>NUCLEOTIDE SEQUENCE [LARGE SCALE GENOMIC DNA]</scope>
    <source>
        <strain evidence="3">MBHS1</strain>
    </source>
</reference>
<keyword evidence="1" id="KW-0812">Transmembrane</keyword>
<dbReference type="RefSeq" id="WP_103920703.1">
    <property type="nucleotide sequence ID" value="NZ_FMSV02000512.1"/>
</dbReference>
<dbReference type="Gene3D" id="2.160.20.10">
    <property type="entry name" value="Single-stranded right-handed beta-helix, Pectin lyase-like"/>
    <property type="match status" value="2"/>
</dbReference>
<name>A0A1H6FD75_9GAMM</name>
<keyword evidence="1" id="KW-0472">Membrane</keyword>
<evidence type="ECO:0000313" key="3">
    <source>
        <dbReference type="EMBL" id="SEH06984.1"/>
    </source>
</evidence>
<dbReference type="Proteomes" id="UP000236724">
    <property type="component" value="Unassembled WGS sequence"/>
</dbReference>
<dbReference type="AlphaFoldDB" id="A0A1H6FD75"/>
<dbReference type="InterPro" id="IPR012334">
    <property type="entry name" value="Pectin_lyas_fold"/>
</dbReference>
<keyword evidence="1" id="KW-1133">Transmembrane helix</keyword>
<dbReference type="SMART" id="SM00912">
    <property type="entry name" value="Haemagg_act"/>
    <property type="match status" value="1"/>
</dbReference>
<gene>
    <name evidence="3" type="ORF">MBHS_02850</name>
</gene>
<dbReference type="Pfam" id="PF05860">
    <property type="entry name" value="TPS"/>
    <property type="match status" value="1"/>
</dbReference>
<evidence type="ECO:0000259" key="2">
    <source>
        <dbReference type="SMART" id="SM00912"/>
    </source>
</evidence>
<evidence type="ECO:0000256" key="1">
    <source>
        <dbReference type="SAM" id="Phobius"/>
    </source>
</evidence>
<dbReference type="NCBIfam" id="TIGR01901">
    <property type="entry name" value="adhes_NPXG"/>
    <property type="match status" value="1"/>
</dbReference>
<dbReference type="SUPFAM" id="SSF51126">
    <property type="entry name" value="Pectin lyase-like"/>
    <property type="match status" value="2"/>
</dbReference>
<feature type="domain" description="Filamentous haemagglutinin FhaB/tRNA nuclease CdiA-like TPS" evidence="2">
    <location>
        <begin position="30"/>
        <end position="138"/>
    </location>
</feature>
<organism evidence="3 4">
    <name type="scientific">Candidatus Venteria ishoeyi</name>
    <dbReference type="NCBI Taxonomy" id="1899563"/>
    <lineage>
        <taxon>Bacteria</taxon>
        <taxon>Pseudomonadati</taxon>
        <taxon>Pseudomonadota</taxon>
        <taxon>Gammaproteobacteria</taxon>
        <taxon>Thiotrichales</taxon>
        <taxon>Thiotrichaceae</taxon>
        <taxon>Venteria</taxon>
    </lineage>
</organism>
<feature type="transmembrane region" description="Helical" evidence="1">
    <location>
        <begin position="7"/>
        <end position="28"/>
    </location>
</feature>
<protein>
    <submittedName>
        <fullName evidence="3">Haemagglutination activity domain protein</fullName>
    </submittedName>
</protein>
<accession>A0A1H6FD75</accession>
<dbReference type="OrthoDB" id="218680at2"/>
<dbReference type="InterPro" id="IPR008638">
    <property type="entry name" value="FhaB/CdiA-like_TPS"/>
</dbReference>